<reference evidence="3 4" key="1">
    <citation type="submission" date="2019-02" db="EMBL/GenBank/DDBJ databases">
        <title>Deep-cultivation of Planctomycetes and their phenomic and genomic characterization uncovers novel biology.</title>
        <authorList>
            <person name="Wiegand S."/>
            <person name="Jogler M."/>
            <person name="Boedeker C."/>
            <person name="Pinto D."/>
            <person name="Vollmers J."/>
            <person name="Rivas-Marin E."/>
            <person name="Kohn T."/>
            <person name="Peeters S.H."/>
            <person name="Heuer A."/>
            <person name="Rast P."/>
            <person name="Oberbeckmann S."/>
            <person name="Bunk B."/>
            <person name="Jeske O."/>
            <person name="Meyerdierks A."/>
            <person name="Storesund J.E."/>
            <person name="Kallscheuer N."/>
            <person name="Luecker S."/>
            <person name="Lage O.M."/>
            <person name="Pohl T."/>
            <person name="Merkel B.J."/>
            <person name="Hornburger P."/>
            <person name="Mueller R.-W."/>
            <person name="Bruemmer F."/>
            <person name="Labrenz M."/>
            <person name="Spormann A.M."/>
            <person name="Op den Camp H."/>
            <person name="Overmann J."/>
            <person name="Amann R."/>
            <person name="Jetten M.S.M."/>
            <person name="Mascher T."/>
            <person name="Medema M.H."/>
            <person name="Devos D.P."/>
            <person name="Kaster A.-K."/>
            <person name="Ovreas L."/>
            <person name="Rohde M."/>
            <person name="Galperin M.Y."/>
            <person name="Jogler C."/>
        </authorList>
    </citation>
    <scope>NUCLEOTIDE SEQUENCE [LARGE SCALE GENOMIC DNA]</scope>
    <source>
        <strain evidence="3 4">Pan189</strain>
    </source>
</reference>
<protein>
    <submittedName>
        <fullName evidence="3">Uncharacterized protein</fullName>
    </submittedName>
</protein>
<dbReference type="AlphaFoldDB" id="A0A517R6G5"/>
<dbReference type="Proteomes" id="UP000317318">
    <property type="component" value="Chromosome"/>
</dbReference>
<feature type="transmembrane region" description="Helical" evidence="2">
    <location>
        <begin position="42"/>
        <end position="62"/>
    </location>
</feature>
<evidence type="ECO:0000313" key="4">
    <source>
        <dbReference type="Proteomes" id="UP000317318"/>
    </source>
</evidence>
<name>A0A517R6G5_9PLAN</name>
<dbReference type="EMBL" id="CP036268">
    <property type="protein sequence ID" value="QDT39494.1"/>
    <property type="molecule type" value="Genomic_DNA"/>
</dbReference>
<dbReference type="RefSeq" id="WP_145365627.1">
    <property type="nucleotide sequence ID" value="NZ_CP036268.1"/>
</dbReference>
<evidence type="ECO:0000256" key="2">
    <source>
        <dbReference type="SAM" id="Phobius"/>
    </source>
</evidence>
<evidence type="ECO:0000313" key="3">
    <source>
        <dbReference type="EMBL" id="QDT39494.1"/>
    </source>
</evidence>
<feature type="region of interest" description="Disordered" evidence="1">
    <location>
        <begin position="68"/>
        <end position="112"/>
    </location>
</feature>
<evidence type="ECO:0000256" key="1">
    <source>
        <dbReference type="SAM" id="MobiDB-lite"/>
    </source>
</evidence>
<organism evidence="3 4">
    <name type="scientific">Stratiformator vulcanicus</name>
    <dbReference type="NCBI Taxonomy" id="2527980"/>
    <lineage>
        <taxon>Bacteria</taxon>
        <taxon>Pseudomonadati</taxon>
        <taxon>Planctomycetota</taxon>
        <taxon>Planctomycetia</taxon>
        <taxon>Planctomycetales</taxon>
        <taxon>Planctomycetaceae</taxon>
        <taxon>Stratiformator</taxon>
    </lineage>
</organism>
<sequence>MNFKTWKIIVTIGYGAIAVAMLFGIGASLRNAAIVPNPTWKVGYLFFALICVYGIVLAFRTAKRTRQLLDMKEEERKSDPRRKSDPKPDRKQKPESKSKPQPDSKADPKPKS</sequence>
<keyword evidence="2" id="KW-1133">Transmembrane helix</keyword>
<dbReference type="KEGG" id="svp:Pan189_39020"/>
<feature type="transmembrane region" description="Helical" evidence="2">
    <location>
        <begin position="12"/>
        <end position="30"/>
    </location>
</feature>
<keyword evidence="4" id="KW-1185">Reference proteome</keyword>
<keyword evidence="2" id="KW-0472">Membrane</keyword>
<proteinExistence type="predicted"/>
<keyword evidence="2" id="KW-0812">Transmembrane</keyword>
<accession>A0A517R6G5</accession>
<gene>
    <name evidence="3" type="ORF">Pan189_39020</name>
</gene>